<evidence type="ECO:0000256" key="2">
    <source>
        <dbReference type="SAM" id="Phobius"/>
    </source>
</evidence>
<evidence type="ECO:0000313" key="4">
    <source>
        <dbReference type="Proteomes" id="UP000185895"/>
    </source>
</evidence>
<dbReference type="EMBL" id="MKKK01000023">
    <property type="protein sequence ID" value="OEY95900.1"/>
    <property type="molecule type" value="Genomic_DNA"/>
</dbReference>
<keyword evidence="1" id="KW-0175">Coiled coil</keyword>
<keyword evidence="4" id="KW-1185">Reference proteome</keyword>
<dbReference type="AlphaFoldDB" id="A0A1E7R960"/>
<reference evidence="3 4" key="1">
    <citation type="submission" date="2016-09" db="EMBL/GenBank/DDBJ databases">
        <authorList>
            <person name="Capua I."/>
            <person name="De Benedictis P."/>
            <person name="Joannis T."/>
            <person name="Lombin L.H."/>
            <person name="Cattoli G."/>
        </authorList>
    </citation>
    <scope>NUCLEOTIDE SEQUENCE [LARGE SCALE GENOMIC DNA]</scope>
    <source>
        <strain evidence="3 4">ANC 4671</strain>
    </source>
</reference>
<evidence type="ECO:0008006" key="5">
    <source>
        <dbReference type="Google" id="ProtNLM"/>
    </source>
</evidence>
<evidence type="ECO:0000313" key="3">
    <source>
        <dbReference type="EMBL" id="OEY95900.1"/>
    </source>
</evidence>
<keyword evidence="2" id="KW-1133">Transmembrane helix</keyword>
<feature type="transmembrane region" description="Helical" evidence="2">
    <location>
        <begin position="195"/>
        <end position="217"/>
    </location>
</feature>
<dbReference type="RefSeq" id="WP_070069935.1">
    <property type="nucleotide sequence ID" value="NZ_MKKK01000023.1"/>
</dbReference>
<name>A0A1E7R960_9GAMM</name>
<dbReference type="Proteomes" id="UP000185895">
    <property type="component" value="Unassembled WGS sequence"/>
</dbReference>
<organism evidence="3 4">
    <name type="scientific">Acinetobacter qingfengensis</name>
    <dbReference type="NCBI Taxonomy" id="1262585"/>
    <lineage>
        <taxon>Bacteria</taxon>
        <taxon>Pseudomonadati</taxon>
        <taxon>Pseudomonadota</taxon>
        <taxon>Gammaproteobacteria</taxon>
        <taxon>Moraxellales</taxon>
        <taxon>Moraxellaceae</taxon>
        <taxon>Acinetobacter</taxon>
    </lineage>
</organism>
<dbReference type="OrthoDB" id="6705724at2"/>
<dbReference type="STRING" id="1262585.BJI46_03005"/>
<evidence type="ECO:0000256" key="1">
    <source>
        <dbReference type="SAM" id="Coils"/>
    </source>
</evidence>
<comment type="caution">
    <text evidence="3">The sequence shown here is derived from an EMBL/GenBank/DDBJ whole genome shotgun (WGS) entry which is preliminary data.</text>
</comment>
<keyword evidence="2" id="KW-0812">Transmembrane</keyword>
<protein>
    <recommendedName>
        <fullName evidence="5">SCP2 domain-containing protein</fullName>
    </recommendedName>
</protein>
<keyword evidence="2" id="KW-0472">Membrane</keyword>
<sequence>MNDQQQDKNSPHLMQSLIMIFLETSLTFVLKNDRLSRIHAKDFFEHKVSLQFNVYLPSGQFYVSFDQRGVLFDLEKPEGMTQADIVITASTIDLIKILFTGNKKSIRRLQLKGHDELHKDFRLLLGSISLSAVISDWRYWLSSANTQTKPSRYSIQNLTQHIELQRQEITKLQIKVKSYRYDLKRLQRKHKMMTYLYWTIILALIISLISVICYNLNQ</sequence>
<accession>A0A1E7R960</accession>
<feature type="coiled-coil region" evidence="1">
    <location>
        <begin position="155"/>
        <end position="189"/>
    </location>
</feature>
<proteinExistence type="predicted"/>
<gene>
    <name evidence="3" type="ORF">BJI46_03005</name>
</gene>